<dbReference type="GO" id="GO:0004386">
    <property type="term" value="F:helicase activity"/>
    <property type="evidence" value="ECO:0007669"/>
    <property type="project" value="UniProtKB-KW"/>
</dbReference>
<dbReference type="InterPro" id="IPR032830">
    <property type="entry name" value="XPB/Ssl2_N"/>
</dbReference>
<dbReference type="RefSeq" id="WP_345697961.1">
    <property type="nucleotide sequence ID" value="NZ_BAABIS010000001.1"/>
</dbReference>
<evidence type="ECO:0000259" key="2">
    <source>
        <dbReference type="Pfam" id="PF13280"/>
    </source>
</evidence>
<evidence type="ECO:0000259" key="3">
    <source>
        <dbReference type="Pfam" id="PF13625"/>
    </source>
</evidence>
<sequence length="815" mass="85306">MRCLIGKKSGSTLATWLRGLDTAGLARVLAARPDAVSLPEPRSVGELADRLQRQASVALALPRLSLPCLQVAEAVAALPAVSRKDLAVLLDATRGDRAHGLDAALETLADRALVWPGGNELLQIAAPLRSAWGTPLGLDAPLAHLLAGVTSDELGRMLAKLEVKPAANRKEQRLAALVDHHRDPARVAALMATAPTAARRLLDQRAHEAHGRPGFIMFGAPATDSAPGEQWALERGLLIRDRYRYGPARMPAEVTLALRGSDWHAPFTPVPPAVRSVPAAGSDIDREAAAAAMAFGAHAVSVLGVCAAAPPARLKAGGIGARELSRLSKAAQCDEILVRLVLETASATGLLARDGDRVAATAAYDTWAEQEPADQLAVLLQAWWALPSTPGGNRDEDGKTLPALAGAPPCGGCVQARHGLLTAASQLPAGHGAGNSADLGALLVWLRPLADELPQDVTPFATLVREAELLGALALGAVSPIGAALLADDAEALTEACRRLLPSASGTARFGSDLTAVVAGTPTAHLLTLLDSAADRETAGAASVWRFSPGSIRRALDAGLTPDALTADLAAVAVEPLPQPLSYLIHDTARRHGRVRVVSASCVIHGEEPALLAELAAHRKLKGLGLRLLAPTVLISRTPPDKTLAELRSAGYAPVAEKPDGSVHIERTQRPRAAGPVPSPRRPAGRQPNGARTASARTADSRTAADLSALAERLRATPQDTPEPGPESGHPYSSGTEEILAGYARNLSFTDVRQLAHAVDEGRPITVEYVATSGSATVRTLSRLELDAPYLHAWCHLRNDERTFTISRIHGVMPA</sequence>
<keyword evidence="4" id="KW-0547">Nucleotide-binding</keyword>
<dbReference type="Pfam" id="PF13625">
    <property type="entry name" value="Helicase_C_3"/>
    <property type="match status" value="1"/>
</dbReference>
<keyword evidence="4" id="KW-0347">Helicase</keyword>
<feature type="region of interest" description="Disordered" evidence="1">
    <location>
        <begin position="715"/>
        <end position="735"/>
    </location>
</feature>
<organism evidence="4 5">
    <name type="scientific">Kitasatospora terrestris</name>
    <dbReference type="NCBI Taxonomy" id="258051"/>
    <lineage>
        <taxon>Bacteria</taxon>
        <taxon>Bacillati</taxon>
        <taxon>Actinomycetota</taxon>
        <taxon>Actinomycetes</taxon>
        <taxon>Kitasatosporales</taxon>
        <taxon>Streptomycetaceae</taxon>
        <taxon>Kitasatospora</taxon>
    </lineage>
</organism>
<feature type="compositionally biased region" description="Basic and acidic residues" evidence="1">
    <location>
        <begin position="657"/>
        <end position="669"/>
    </location>
</feature>
<dbReference type="EMBL" id="BAABIS010000001">
    <property type="protein sequence ID" value="GAA4856160.1"/>
    <property type="molecule type" value="Genomic_DNA"/>
</dbReference>
<proteinExistence type="predicted"/>
<feature type="domain" description="WYL" evidence="2">
    <location>
        <begin position="753"/>
        <end position="812"/>
    </location>
</feature>
<evidence type="ECO:0000313" key="4">
    <source>
        <dbReference type="EMBL" id="GAA4856160.1"/>
    </source>
</evidence>
<feature type="region of interest" description="Disordered" evidence="1">
    <location>
        <begin position="655"/>
        <end position="702"/>
    </location>
</feature>
<feature type="domain" description="Helicase XPB/Ssl2 N-terminal" evidence="3">
    <location>
        <begin position="512"/>
        <end position="629"/>
    </location>
</feature>
<keyword evidence="4" id="KW-0378">Hydrolase</keyword>
<protein>
    <submittedName>
        <fullName evidence="4">Helicase-associated domain-containing protein</fullName>
    </submittedName>
</protein>
<accession>A0ABP9DTV2</accession>
<dbReference type="Pfam" id="PF13280">
    <property type="entry name" value="WYL"/>
    <property type="match status" value="1"/>
</dbReference>
<dbReference type="InterPro" id="IPR026881">
    <property type="entry name" value="WYL_dom"/>
</dbReference>
<name>A0ABP9DTV2_9ACTN</name>
<gene>
    <name evidence="4" type="ORF">GCM10023235_37130</name>
</gene>
<dbReference type="Proteomes" id="UP001501752">
    <property type="component" value="Unassembled WGS sequence"/>
</dbReference>
<dbReference type="PROSITE" id="PS52050">
    <property type="entry name" value="WYL"/>
    <property type="match status" value="1"/>
</dbReference>
<comment type="caution">
    <text evidence="4">The sequence shown here is derived from an EMBL/GenBank/DDBJ whole genome shotgun (WGS) entry which is preliminary data.</text>
</comment>
<feature type="compositionally biased region" description="Low complexity" evidence="1">
    <location>
        <begin position="691"/>
        <end position="702"/>
    </location>
</feature>
<keyword evidence="5" id="KW-1185">Reference proteome</keyword>
<evidence type="ECO:0000313" key="5">
    <source>
        <dbReference type="Proteomes" id="UP001501752"/>
    </source>
</evidence>
<reference evidence="5" key="1">
    <citation type="journal article" date="2019" name="Int. J. Syst. Evol. Microbiol.">
        <title>The Global Catalogue of Microorganisms (GCM) 10K type strain sequencing project: providing services to taxonomists for standard genome sequencing and annotation.</title>
        <authorList>
            <consortium name="The Broad Institute Genomics Platform"/>
            <consortium name="The Broad Institute Genome Sequencing Center for Infectious Disease"/>
            <person name="Wu L."/>
            <person name="Ma J."/>
        </authorList>
    </citation>
    <scope>NUCLEOTIDE SEQUENCE [LARGE SCALE GENOMIC DNA]</scope>
    <source>
        <strain evidence="5">JCM 13006</strain>
    </source>
</reference>
<evidence type="ECO:0000256" key="1">
    <source>
        <dbReference type="SAM" id="MobiDB-lite"/>
    </source>
</evidence>
<keyword evidence="4" id="KW-0067">ATP-binding</keyword>